<name>A0A067P859_9AGAM</name>
<protein>
    <submittedName>
        <fullName evidence="1">Uncharacterized protein</fullName>
    </submittedName>
</protein>
<dbReference type="EMBL" id="KL197752">
    <property type="protein sequence ID" value="KDQ51093.1"/>
    <property type="molecule type" value="Genomic_DNA"/>
</dbReference>
<dbReference type="InParanoid" id="A0A067P859"/>
<gene>
    <name evidence="1" type="ORF">JAAARDRAFT_41562</name>
</gene>
<feature type="non-terminal residue" evidence="1">
    <location>
        <position position="174"/>
    </location>
</feature>
<dbReference type="AlphaFoldDB" id="A0A067P859"/>
<keyword evidence="2" id="KW-1185">Reference proteome</keyword>
<dbReference type="HOGENOM" id="CLU_1543714_0_0_1"/>
<evidence type="ECO:0000313" key="2">
    <source>
        <dbReference type="Proteomes" id="UP000027265"/>
    </source>
</evidence>
<dbReference type="OrthoDB" id="3224647at2759"/>
<sequence length="174" mass="19203">MPPIDIKYYRCTNQGYGIVIYPQLRSANNPEHIIWDGREVPGFSYMIPVGGQVIVNLTSVGVPENTPFYLSENTFLGTDIWCPDQVFVHDPNSNIMATAQRSGPSHSGDLQWMGNMPHNPFEWAESAVQDDATSLVIHEVLHQLGQLTSVEEGGVFSAGEQYAGTVQWQAVIPA</sequence>
<dbReference type="Proteomes" id="UP000027265">
    <property type="component" value="Unassembled WGS sequence"/>
</dbReference>
<reference evidence="2" key="1">
    <citation type="journal article" date="2014" name="Proc. Natl. Acad. Sci. U.S.A.">
        <title>Extensive sampling of basidiomycete genomes demonstrates inadequacy of the white-rot/brown-rot paradigm for wood decay fungi.</title>
        <authorList>
            <person name="Riley R."/>
            <person name="Salamov A.A."/>
            <person name="Brown D.W."/>
            <person name="Nagy L.G."/>
            <person name="Floudas D."/>
            <person name="Held B.W."/>
            <person name="Levasseur A."/>
            <person name="Lombard V."/>
            <person name="Morin E."/>
            <person name="Otillar R."/>
            <person name="Lindquist E.A."/>
            <person name="Sun H."/>
            <person name="LaButti K.M."/>
            <person name="Schmutz J."/>
            <person name="Jabbour D."/>
            <person name="Luo H."/>
            <person name="Baker S.E."/>
            <person name="Pisabarro A.G."/>
            <person name="Walton J.D."/>
            <person name="Blanchette R.A."/>
            <person name="Henrissat B."/>
            <person name="Martin F."/>
            <person name="Cullen D."/>
            <person name="Hibbett D.S."/>
            <person name="Grigoriev I.V."/>
        </authorList>
    </citation>
    <scope>NUCLEOTIDE SEQUENCE [LARGE SCALE GENOMIC DNA]</scope>
    <source>
        <strain evidence="2">MUCL 33604</strain>
    </source>
</reference>
<organism evidence="1 2">
    <name type="scientific">Jaapia argillacea MUCL 33604</name>
    <dbReference type="NCBI Taxonomy" id="933084"/>
    <lineage>
        <taxon>Eukaryota</taxon>
        <taxon>Fungi</taxon>
        <taxon>Dikarya</taxon>
        <taxon>Basidiomycota</taxon>
        <taxon>Agaricomycotina</taxon>
        <taxon>Agaricomycetes</taxon>
        <taxon>Agaricomycetidae</taxon>
        <taxon>Jaapiales</taxon>
        <taxon>Jaapiaceae</taxon>
        <taxon>Jaapia</taxon>
    </lineage>
</organism>
<proteinExistence type="predicted"/>
<accession>A0A067P859</accession>
<evidence type="ECO:0000313" key="1">
    <source>
        <dbReference type="EMBL" id="KDQ51093.1"/>
    </source>
</evidence>